<organism evidence="8 9">
    <name type="scientific">candidate division WOR-1 bacterium RIFCSPLOWO2_02_FULL_46_20</name>
    <dbReference type="NCBI Taxonomy" id="1802567"/>
    <lineage>
        <taxon>Bacteria</taxon>
        <taxon>Bacillati</taxon>
        <taxon>Saganbacteria</taxon>
    </lineage>
</organism>
<evidence type="ECO:0000256" key="2">
    <source>
        <dbReference type="ARBA" id="ARBA00022814"/>
    </source>
</evidence>
<dbReference type="SUPFAM" id="SSF48013">
    <property type="entry name" value="NusB-like"/>
    <property type="match status" value="1"/>
</dbReference>
<dbReference type="Pfam" id="PF01029">
    <property type="entry name" value="NusB"/>
    <property type="match status" value="1"/>
</dbReference>
<evidence type="ECO:0000256" key="5">
    <source>
        <dbReference type="ARBA" id="ARBA00023163"/>
    </source>
</evidence>
<proteinExistence type="inferred from homology"/>
<dbReference type="InterPro" id="IPR006027">
    <property type="entry name" value="NusB_RsmB_TIM44"/>
</dbReference>
<dbReference type="GO" id="GO:0006353">
    <property type="term" value="P:DNA-templated transcription termination"/>
    <property type="evidence" value="ECO:0007669"/>
    <property type="project" value="UniProtKB-UniRule"/>
</dbReference>
<keyword evidence="2 6" id="KW-0889">Transcription antitermination</keyword>
<dbReference type="Proteomes" id="UP000176938">
    <property type="component" value="Unassembled WGS sequence"/>
</dbReference>
<dbReference type="InterPro" id="IPR011605">
    <property type="entry name" value="NusB_fam"/>
</dbReference>
<evidence type="ECO:0000256" key="4">
    <source>
        <dbReference type="ARBA" id="ARBA00023015"/>
    </source>
</evidence>
<sequence>MGKRNTSRRLAMQALYQADMAGEDIETALDNIAQSDEFIEETISFAKKLARGAWQDRNELDKSIAGLSVDWPLDRIGKVDRSILRLAIQELRMKETPVSVVINEAVEIAKKYSGAEAAKFINGILGAYVRQLP</sequence>
<dbReference type="PANTHER" id="PTHR11078">
    <property type="entry name" value="N UTILIZATION SUBSTANCE PROTEIN B-RELATED"/>
    <property type="match status" value="1"/>
</dbReference>
<gene>
    <name evidence="6" type="primary">nusB</name>
    <name evidence="8" type="ORF">A3H38_02295</name>
</gene>
<dbReference type="Gene3D" id="1.10.940.10">
    <property type="entry name" value="NusB-like"/>
    <property type="match status" value="1"/>
</dbReference>
<evidence type="ECO:0000313" key="8">
    <source>
        <dbReference type="EMBL" id="OGC04516.1"/>
    </source>
</evidence>
<dbReference type="EMBL" id="METP01000049">
    <property type="protein sequence ID" value="OGC04516.1"/>
    <property type="molecule type" value="Genomic_DNA"/>
</dbReference>
<dbReference type="PANTHER" id="PTHR11078:SF3">
    <property type="entry name" value="ANTITERMINATION NUSB DOMAIN-CONTAINING PROTEIN"/>
    <property type="match status" value="1"/>
</dbReference>
<dbReference type="AlphaFoldDB" id="A0A1F4R8S4"/>
<keyword evidence="5 6" id="KW-0804">Transcription</keyword>
<keyword evidence="4 6" id="KW-0805">Transcription regulation</keyword>
<evidence type="ECO:0000256" key="6">
    <source>
        <dbReference type="HAMAP-Rule" id="MF_00073"/>
    </source>
</evidence>
<evidence type="ECO:0000256" key="1">
    <source>
        <dbReference type="ARBA" id="ARBA00005952"/>
    </source>
</evidence>
<dbReference type="HAMAP" id="MF_00073">
    <property type="entry name" value="NusB"/>
    <property type="match status" value="1"/>
</dbReference>
<keyword evidence="3 6" id="KW-0694">RNA-binding</keyword>
<protein>
    <recommendedName>
        <fullName evidence="6">Transcription antitermination protein NusB</fullName>
    </recommendedName>
    <alternativeName>
        <fullName evidence="6">Antitermination factor NusB</fullName>
    </alternativeName>
</protein>
<comment type="function">
    <text evidence="6">Involved in transcription antitermination. Required for transcription of ribosomal RNA (rRNA) genes. Binds specifically to the boxA antiterminator sequence of the ribosomal RNA (rrn) operons.</text>
</comment>
<evidence type="ECO:0000259" key="7">
    <source>
        <dbReference type="Pfam" id="PF01029"/>
    </source>
</evidence>
<name>A0A1F4R8S4_UNCSA</name>
<dbReference type="GO" id="GO:0005829">
    <property type="term" value="C:cytosol"/>
    <property type="evidence" value="ECO:0007669"/>
    <property type="project" value="TreeGrafter"/>
</dbReference>
<accession>A0A1F4R8S4</accession>
<dbReference type="InterPro" id="IPR035926">
    <property type="entry name" value="NusB-like_sf"/>
</dbReference>
<dbReference type="GO" id="GO:0003723">
    <property type="term" value="F:RNA binding"/>
    <property type="evidence" value="ECO:0007669"/>
    <property type="project" value="UniProtKB-UniRule"/>
</dbReference>
<comment type="similarity">
    <text evidence="1 6">Belongs to the NusB family.</text>
</comment>
<evidence type="ECO:0000313" key="9">
    <source>
        <dbReference type="Proteomes" id="UP000176938"/>
    </source>
</evidence>
<feature type="domain" description="NusB/RsmB/TIM44" evidence="7">
    <location>
        <begin position="6"/>
        <end position="129"/>
    </location>
</feature>
<dbReference type="NCBIfam" id="TIGR01951">
    <property type="entry name" value="nusB"/>
    <property type="match status" value="1"/>
</dbReference>
<dbReference type="GO" id="GO:0031564">
    <property type="term" value="P:transcription antitermination"/>
    <property type="evidence" value="ECO:0007669"/>
    <property type="project" value="UniProtKB-KW"/>
</dbReference>
<evidence type="ECO:0000256" key="3">
    <source>
        <dbReference type="ARBA" id="ARBA00022884"/>
    </source>
</evidence>
<comment type="caution">
    <text evidence="8">The sequence shown here is derived from an EMBL/GenBank/DDBJ whole genome shotgun (WGS) entry which is preliminary data.</text>
</comment>
<reference evidence="8 9" key="1">
    <citation type="journal article" date="2016" name="Nat. Commun.">
        <title>Thousands of microbial genomes shed light on interconnected biogeochemical processes in an aquifer system.</title>
        <authorList>
            <person name="Anantharaman K."/>
            <person name="Brown C.T."/>
            <person name="Hug L.A."/>
            <person name="Sharon I."/>
            <person name="Castelle C.J."/>
            <person name="Probst A.J."/>
            <person name="Thomas B.C."/>
            <person name="Singh A."/>
            <person name="Wilkins M.J."/>
            <person name="Karaoz U."/>
            <person name="Brodie E.L."/>
            <person name="Williams K.H."/>
            <person name="Hubbard S.S."/>
            <person name="Banfield J.F."/>
        </authorList>
    </citation>
    <scope>NUCLEOTIDE SEQUENCE [LARGE SCALE GENOMIC DNA]</scope>
</reference>